<keyword evidence="1 7" id="KW-1003">Cell membrane</keyword>
<dbReference type="Gene3D" id="3.30.1490.480">
    <property type="entry name" value="Endolytic murein transglycosylase"/>
    <property type="match status" value="1"/>
</dbReference>
<evidence type="ECO:0000256" key="5">
    <source>
        <dbReference type="ARBA" id="ARBA00023239"/>
    </source>
</evidence>
<dbReference type="AlphaFoldDB" id="A0A2H0BKW7"/>
<sequence length="336" mass="38320">MFFNLNNNKIKLAQARDLKIKRWEHLLIGISTVLIILGFLFILIISAKPLPPKGVKLEIKKGATLPAVSQALLDSNVIRSQALFNSLMRLSKSDRHIQTGIYLFTEPENLLRIIWQLRTGDFGVKLVKVTIPEGANNHEVGLILDKALPDFEIEVYKTVSLNLEGRLFPDTYFLSPLATTEQIVERLNDSYLEKIQPLRMLIKQSGHTENEILTMASLLEEEAKDHEVRRMVAGILWKRLDQGMKLQVDAVFPFLINKNTFELTKKDLNYDSPYNTYKYKGLPPGPITNPGLDSIFAALTPKESDYLFYLSDKKGLMHYAVTYGEHLKNKKKYLGT</sequence>
<comment type="subcellular location">
    <subcellularLocation>
        <location evidence="7">Cell membrane</location>
        <topology evidence="7">Single-pass membrane protein</topology>
    </subcellularLocation>
</comment>
<reference evidence="8 9" key="1">
    <citation type="submission" date="2017-09" db="EMBL/GenBank/DDBJ databases">
        <title>Depth-based differentiation of microbial function through sediment-hosted aquifers and enrichment of novel symbionts in the deep terrestrial subsurface.</title>
        <authorList>
            <person name="Probst A.J."/>
            <person name="Ladd B."/>
            <person name="Jarett J.K."/>
            <person name="Geller-Mcgrath D.E."/>
            <person name="Sieber C.M."/>
            <person name="Emerson J.B."/>
            <person name="Anantharaman K."/>
            <person name="Thomas B.C."/>
            <person name="Malmstrom R."/>
            <person name="Stieglmeier M."/>
            <person name="Klingl A."/>
            <person name="Woyke T."/>
            <person name="Ryan C.M."/>
            <person name="Banfield J.F."/>
        </authorList>
    </citation>
    <scope>NUCLEOTIDE SEQUENCE [LARGE SCALE GENOMIC DNA]</scope>
    <source>
        <strain evidence="8">CG22_combo_CG10-13_8_21_14_all_37_9</strain>
    </source>
</reference>
<dbReference type="PANTHER" id="PTHR30518">
    <property type="entry name" value="ENDOLYTIC MUREIN TRANSGLYCOSYLASE"/>
    <property type="match status" value="1"/>
</dbReference>
<keyword evidence="2 7" id="KW-0812">Transmembrane</keyword>
<keyword evidence="6 7" id="KW-0961">Cell wall biogenesis/degradation</keyword>
<keyword evidence="3 7" id="KW-1133">Transmembrane helix</keyword>
<comment type="function">
    <text evidence="7">Functions as a peptidoglycan terminase that cleaves nascent peptidoglycan strands endolytically to terminate their elongation.</text>
</comment>
<keyword evidence="4 7" id="KW-0472">Membrane</keyword>
<dbReference type="GO" id="GO:0009252">
    <property type="term" value="P:peptidoglycan biosynthetic process"/>
    <property type="evidence" value="ECO:0007669"/>
    <property type="project" value="UniProtKB-UniRule"/>
</dbReference>
<evidence type="ECO:0000313" key="8">
    <source>
        <dbReference type="EMBL" id="PIP58244.1"/>
    </source>
</evidence>
<gene>
    <name evidence="7" type="primary">mltG</name>
    <name evidence="8" type="ORF">COX02_01370</name>
</gene>
<dbReference type="NCBIfam" id="TIGR00247">
    <property type="entry name" value="endolytic transglycosylase MltG"/>
    <property type="match status" value="1"/>
</dbReference>
<evidence type="ECO:0000256" key="7">
    <source>
        <dbReference type="HAMAP-Rule" id="MF_02065"/>
    </source>
</evidence>
<accession>A0A2H0BKW7</accession>
<evidence type="ECO:0000256" key="1">
    <source>
        <dbReference type="ARBA" id="ARBA00022475"/>
    </source>
</evidence>
<keyword evidence="5 7" id="KW-0456">Lyase</keyword>
<dbReference type="GO" id="GO:0071555">
    <property type="term" value="P:cell wall organization"/>
    <property type="evidence" value="ECO:0007669"/>
    <property type="project" value="UniProtKB-KW"/>
</dbReference>
<comment type="catalytic activity">
    <reaction evidence="7">
        <text>a peptidoglycan chain = a peptidoglycan chain with N-acetyl-1,6-anhydromuramyl-[peptide] at the reducing end + a peptidoglycan chain with N-acetylglucosamine at the non-reducing end.</text>
        <dbReference type="EC" id="4.2.2.29"/>
    </reaction>
</comment>
<dbReference type="GO" id="GO:0008932">
    <property type="term" value="F:lytic endotransglycosylase activity"/>
    <property type="evidence" value="ECO:0007669"/>
    <property type="project" value="UniProtKB-UniRule"/>
</dbReference>
<comment type="caution">
    <text evidence="8">The sequence shown here is derived from an EMBL/GenBank/DDBJ whole genome shotgun (WGS) entry which is preliminary data.</text>
</comment>
<dbReference type="Pfam" id="PF02618">
    <property type="entry name" value="YceG"/>
    <property type="match status" value="1"/>
</dbReference>
<dbReference type="EMBL" id="PCSX01000023">
    <property type="protein sequence ID" value="PIP58244.1"/>
    <property type="molecule type" value="Genomic_DNA"/>
</dbReference>
<dbReference type="GO" id="GO:0005886">
    <property type="term" value="C:plasma membrane"/>
    <property type="evidence" value="ECO:0007669"/>
    <property type="project" value="UniProtKB-SubCell"/>
</dbReference>
<dbReference type="PANTHER" id="PTHR30518:SF2">
    <property type="entry name" value="ENDOLYTIC MUREIN TRANSGLYCOSYLASE"/>
    <property type="match status" value="1"/>
</dbReference>
<dbReference type="HAMAP" id="MF_02065">
    <property type="entry name" value="MltG"/>
    <property type="match status" value="1"/>
</dbReference>
<protein>
    <recommendedName>
        <fullName evidence="7">Endolytic murein transglycosylase</fullName>
        <ecNumber evidence="7">4.2.2.29</ecNumber>
    </recommendedName>
    <alternativeName>
        <fullName evidence="7">Peptidoglycan lytic transglycosylase</fullName>
    </alternativeName>
    <alternativeName>
        <fullName evidence="7">Peptidoglycan polymerization terminase</fullName>
    </alternativeName>
</protein>
<organism evidence="8 9">
    <name type="scientific">Candidatus Vogelbacteria bacterium CG22_combo_CG10-13_8_21_14_all_37_9</name>
    <dbReference type="NCBI Taxonomy" id="1975046"/>
    <lineage>
        <taxon>Bacteria</taxon>
        <taxon>Candidatus Vogeliibacteriota</taxon>
    </lineage>
</organism>
<name>A0A2H0BKW7_9BACT</name>
<dbReference type="EC" id="4.2.2.29" evidence="7"/>
<evidence type="ECO:0000256" key="3">
    <source>
        <dbReference type="ARBA" id="ARBA00022989"/>
    </source>
</evidence>
<evidence type="ECO:0000313" key="9">
    <source>
        <dbReference type="Proteomes" id="UP000229334"/>
    </source>
</evidence>
<evidence type="ECO:0000256" key="2">
    <source>
        <dbReference type="ARBA" id="ARBA00022692"/>
    </source>
</evidence>
<evidence type="ECO:0000256" key="4">
    <source>
        <dbReference type="ARBA" id="ARBA00023136"/>
    </source>
</evidence>
<feature type="transmembrane region" description="Helical" evidence="7">
    <location>
        <begin position="26"/>
        <end position="47"/>
    </location>
</feature>
<dbReference type="Proteomes" id="UP000229334">
    <property type="component" value="Unassembled WGS sequence"/>
</dbReference>
<feature type="site" description="Important for catalytic activity" evidence="7">
    <location>
        <position position="222"/>
    </location>
</feature>
<evidence type="ECO:0000256" key="6">
    <source>
        <dbReference type="ARBA" id="ARBA00023316"/>
    </source>
</evidence>
<dbReference type="InterPro" id="IPR003770">
    <property type="entry name" value="MLTG-like"/>
</dbReference>
<proteinExistence type="inferred from homology"/>
<comment type="similarity">
    <text evidence="7">Belongs to the transglycosylase MltG family.</text>
</comment>